<dbReference type="Pfam" id="PF00440">
    <property type="entry name" value="TetR_N"/>
    <property type="match status" value="1"/>
</dbReference>
<sequence>MEVEKVNVADKILEEARGLFLQFGLKTVSMDDIARSVGVSKKTIYQHYKDKNAIIAKVVKTHFDRQKELIIETTTDTDNCIEELYEMSKCMRMSVESVNPAVMYDLERFYPKMFKIFIKFKYEFILEHLKNTLMRGMKEGYFREDINVDIIATLRMAQVQFSFDPEIYPKEKFNFQEVHQQLFKHFALGLLTDNGRVLFKHYFDEEHEA</sequence>
<keyword evidence="7" id="KW-1185">Reference proteome</keyword>
<keyword evidence="1" id="KW-0805">Transcription regulation</keyword>
<dbReference type="FunFam" id="1.10.10.60:FF:000141">
    <property type="entry name" value="TetR family transcriptional regulator"/>
    <property type="match status" value="1"/>
</dbReference>
<comment type="caution">
    <text evidence="6">The sequence shown here is derived from an EMBL/GenBank/DDBJ whole genome shotgun (WGS) entry which is preliminary data.</text>
</comment>
<dbReference type="PANTHER" id="PTHR30328:SF54">
    <property type="entry name" value="HTH-TYPE TRANSCRIPTIONAL REPRESSOR SCO4008"/>
    <property type="match status" value="1"/>
</dbReference>
<dbReference type="PROSITE" id="PS50977">
    <property type="entry name" value="HTH_TETR_2"/>
    <property type="match status" value="1"/>
</dbReference>
<keyword evidence="2 4" id="KW-0238">DNA-binding</keyword>
<evidence type="ECO:0000256" key="3">
    <source>
        <dbReference type="ARBA" id="ARBA00023163"/>
    </source>
</evidence>
<dbReference type="PRINTS" id="PR00455">
    <property type="entry name" value="HTHTETR"/>
</dbReference>
<dbReference type="InterPro" id="IPR009057">
    <property type="entry name" value="Homeodomain-like_sf"/>
</dbReference>
<evidence type="ECO:0000256" key="2">
    <source>
        <dbReference type="ARBA" id="ARBA00023125"/>
    </source>
</evidence>
<evidence type="ECO:0000256" key="4">
    <source>
        <dbReference type="PROSITE-ProRule" id="PRU00335"/>
    </source>
</evidence>
<name>A0A937DHB2_9BACT</name>
<organism evidence="6 7">
    <name type="scientific">Marivirga atlantica</name>
    <dbReference type="NCBI Taxonomy" id="1548457"/>
    <lineage>
        <taxon>Bacteria</taxon>
        <taxon>Pseudomonadati</taxon>
        <taxon>Bacteroidota</taxon>
        <taxon>Cytophagia</taxon>
        <taxon>Cytophagales</taxon>
        <taxon>Marivirgaceae</taxon>
        <taxon>Marivirga</taxon>
    </lineage>
</organism>
<evidence type="ECO:0000313" key="6">
    <source>
        <dbReference type="EMBL" id="MBL0765723.1"/>
    </source>
</evidence>
<dbReference type="InterPro" id="IPR036271">
    <property type="entry name" value="Tet_transcr_reg_TetR-rel_C_sf"/>
</dbReference>
<dbReference type="InterPro" id="IPR050109">
    <property type="entry name" value="HTH-type_TetR-like_transc_reg"/>
</dbReference>
<keyword evidence="3" id="KW-0804">Transcription</keyword>
<dbReference type="SUPFAM" id="SSF46689">
    <property type="entry name" value="Homeodomain-like"/>
    <property type="match status" value="1"/>
</dbReference>
<feature type="domain" description="HTH tetR-type" evidence="5">
    <location>
        <begin position="6"/>
        <end position="66"/>
    </location>
</feature>
<evidence type="ECO:0000259" key="5">
    <source>
        <dbReference type="PROSITE" id="PS50977"/>
    </source>
</evidence>
<proteinExistence type="predicted"/>
<evidence type="ECO:0000313" key="7">
    <source>
        <dbReference type="Proteomes" id="UP000642920"/>
    </source>
</evidence>
<dbReference type="GO" id="GO:0003677">
    <property type="term" value="F:DNA binding"/>
    <property type="evidence" value="ECO:0007669"/>
    <property type="project" value="UniProtKB-UniRule"/>
</dbReference>
<dbReference type="InterPro" id="IPR001647">
    <property type="entry name" value="HTH_TetR"/>
</dbReference>
<dbReference type="EMBL" id="JAERQG010000002">
    <property type="protein sequence ID" value="MBL0765723.1"/>
    <property type="molecule type" value="Genomic_DNA"/>
</dbReference>
<protein>
    <submittedName>
        <fullName evidence="6">TetR/AcrR family transcriptional regulator</fullName>
    </submittedName>
</protein>
<dbReference type="SUPFAM" id="SSF48498">
    <property type="entry name" value="Tetracyclin repressor-like, C-terminal domain"/>
    <property type="match status" value="1"/>
</dbReference>
<dbReference type="AlphaFoldDB" id="A0A937DHB2"/>
<dbReference type="Gene3D" id="1.10.10.60">
    <property type="entry name" value="Homeodomain-like"/>
    <property type="match status" value="1"/>
</dbReference>
<evidence type="ECO:0000256" key="1">
    <source>
        <dbReference type="ARBA" id="ARBA00023015"/>
    </source>
</evidence>
<dbReference type="Proteomes" id="UP000642920">
    <property type="component" value="Unassembled WGS sequence"/>
</dbReference>
<accession>A0A937DHB2</accession>
<gene>
    <name evidence="6" type="ORF">JKP34_10710</name>
</gene>
<reference evidence="6" key="1">
    <citation type="submission" date="2021-01" db="EMBL/GenBank/DDBJ databases">
        <title>Marivirga sp. nov., isolated from intertidal surface sediments.</title>
        <authorList>
            <person name="Zhang M."/>
        </authorList>
    </citation>
    <scope>NUCLEOTIDE SEQUENCE</scope>
    <source>
        <strain evidence="6">SM1354</strain>
    </source>
</reference>
<dbReference type="RefSeq" id="WP_201920897.1">
    <property type="nucleotide sequence ID" value="NZ_JAERQG010000002.1"/>
</dbReference>
<feature type="DNA-binding region" description="H-T-H motif" evidence="4">
    <location>
        <begin position="29"/>
        <end position="48"/>
    </location>
</feature>
<dbReference type="Gene3D" id="1.10.357.10">
    <property type="entry name" value="Tetracycline Repressor, domain 2"/>
    <property type="match status" value="1"/>
</dbReference>
<dbReference type="PANTHER" id="PTHR30328">
    <property type="entry name" value="TRANSCRIPTIONAL REPRESSOR"/>
    <property type="match status" value="1"/>
</dbReference>